<evidence type="ECO:0000313" key="2">
    <source>
        <dbReference type="Proteomes" id="UP000830768"/>
    </source>
</evidence>
<name>A0ACD3ZAC0_FUSSC</name>
<dbReference type="EMBL" id="CP090035">
    <property type="protein sequence ID" value="UPK97023.1"/>
    <property type="molecule type" value="Genomic_DNA"/>
</dbReference>
<organism evidence="1 2">
    <name type="scientific">Fusarium solani subsp. cucurbitae</name>
    <name type="common">Neocosmosporum cucurbitae</name>
    <dbReference type="NCBI Taxonomy" id="2747967"/>
    <lineage>
        <taxon>Eukaryota</taxon>
        <taxon>Fungi</taxon>
        <taxon>Dikarya</taxon>
        <taxon>Ascomycota</taxon>
        <taxon>Pezizomycotina</taxon>
        <taxon>Sordariomycetes</taxon>
        <taxon>Hypocreomycetidae</taxon>
        <taxon>Hypocreales</taxon>
        <taxon>Nectriaceae</taxon>
        <taxon>Fusarium</taxon>
        <taxon>Fusarium solani species complex</taxon>
    </lineage>
</organism>
<proteinExistence type="predicted"/>
<reference evidence="1" key="1">
    <citation type="submission" date="2021-11" db="EMBL/GenBank/DDBJ databases">
        <title>Fusarium solani-melongenae Genome sequencing and assembly.</title>
        <authorList>
            <person name="Xie S."/>
            <person name="Huang L."/>
            <person name="Zhang X."/>
        </authorList>
    </citation>
    <scope>NUCLEOTIDE SEQUENCE</scope>
    <source>
        <strain evidence="1">CRI 24-3</strain>
    </source>
</reference>
<keyword evidence="2" id="KW-1185">Reference proteome</keyword>
<dbReference type="Proteomes" id="UP000830768">
    <property type="component" value="Chromosome 6"/>
</dbReference>
<accession>A0ACD3ZAC0</accession>
<gene>
    <name evidence="1" type="ORF">LCI18_007958</name>
</gene>
<evidence type="ECO:0000313" key="1">
    <source>
        <dbReference type="EMBL" id="UPK97023.1"/>
    </source>
</evidence>
<protein>
    <submittedName>
        <fullName evidence="1">Uncharacterized protein</fullName>
    </submittedName>
</protein>
<sequence>MPTYLCHGFRWHRRAIRIYVILNDLEDAASNWIIGPATSSSIVSQFYTSYDFLPEVAPPQQAASVSINKTKKDDEHLDDDFSLPPSRVPPEHDGVLMHSWSAVKLLEEFDPEETMTPCRPYAYVADYVVRVDLSVDVAGEMAKYYEKMAGEDGWIVKLRDELQKGEPVRWYVVVCGDEVRDFPGASDDEESEEDSTSEYGGEGDDTLTVLDAVPEEQEGRSTPRPPEQEWPDIRQPIQPSEPLPQRLSTSTTSSSQWSQEDAAAPPRLTPDLEMPLLRTFDSVSSRYSTSTASGLYHDGDRLLLEPEEFVMALSPARTPLLEEAPDIVMPIRAEELNPSLSAWSTTPSPQHTELPDSGSRPYTEIMPSRSPSPMSPATVRQEKAGSGPVEVHEPEKTQPHQTPSPMTQSSPWQQLLGSRLQHSDYGSSSGRSSPISPQKEEPESLHDPRDFQSSQTPSPTSPNPPRLGVTRPLSTVQDIRPAQTPSPTSPNPPMSNMTRSIHDPQETQPSLIPAPLSPKPLQPGLKSSLINPKHFHPSRTPSPTSLESPQSSMARPLINPRALHPSQTPSPTSPNPPTRSLINAQDLQPSRTPSPPSPTSLGPSQTRQLINPHHLRSRTPSPTSPTSLGASQTRSLINPQDLRSSETPSPTSPSPLQPVITRSLINPQDLRSSQTPSPTSPSPLPPGMTRSLVNPQEPQPSRTPSPTSRNPPTGSLINSHNLQPSRTPSPTSRGPPQPEITMSLINRQDLRASQTPSPSSPEPLQSVSTKSNIGSHYLRASQTPSPTSPCPLPPGLRSPERHRNTRYSETPSPTSPNPPQQGVARGLNPADIQPSQTPSPTSPYPPQASRQPLDYFQNQHSRTPSPPSPNLSHGLLGSSFRSALQAQPRTPLSTSPNPAGQGLLGSALPRPGEVVPSRTPSPMLMNPSRQDLRTPDISQMPGALPLSPSTPIPDPFQMAEVHGAQERDPVSRPSSRLTTPTLVQRETPDPRTVDHPTESLLRSPPPASPVRRPQETPIPDVPPPPEPVEIIRVPPPTPPKARSVQEEEEIGTMSRSNRGEPSGAGATIRAPPPARMAFQGETSSFVDELENEETVWEPRPSPASNHGWDRGPQRTPLGNGEGRAPPVPPPPPPPTQIGTRQVSVFTQHTEIHKLEGEQQPRHARRRHSVADGLKRLFRKGHNQNGSH</sequence>